<accession>A0A8K0I438</accession>
<reference evidence="2" key="1">
    <citation type="journal article" date="2017" name="Gigascience">
        <title>The genome draft of coconut (Cocos nucifera).</title>
        <authorList>
            <person name="Xiao Y."/>
            <person name="Xu P."/>
            <person name="Fan H."/>
            <person name="Baudouin L."/>
            <person name="Xia W."/>
            <person name="Bocs S."/>
            <person name="Xu J."/>
            <person name="Li Q."/>
            <person name="Guo A."/>
            <person name="Zhou L."/>
            <person name="Li J."/>
            <person name="Wu Y."/>
            <person name="Ma Z."/>
            <person name="Armero A."/>
            <person name="Issali A.E."/>
            <person name="Liu N."/>
            <person name="Peng M."/>
            <person name="Yang Y."/>
        </authorList>
    </citation>
    <scope>NUCLEOTIDE SEQUENCE</scope>
    <source>
        <tissue evidence="2">Spear leaf of Hainan Tall coconut</tissue>
    </source>
</reference>
<dbReference type="OrthoDB" id="1932905at2759"/>
<dbReference type="PANTHER" id="PTHR33513:SF4">
    <property type="entry name" value="GB|AAF04428.1"/>
    <property type="match status" value="1"/>
</dbReference>
<dbReference type="EMBL" id="CM017874">
    <property type="protein sequence ID" value="KAG1335161.1"/>
    <property type="molecule type" value="Genomic_DNA"/>
</dbReference>
<organism evidence="2 3">
    <name type="scientific">Cocos nucifera</name>
    <name type="common">Coconut palm</name>
    <dbReference type="NCBI Taxonomy" id="13894"/>
    <lineage>
        <taxon>Eukaryota</taxon>
        <taxon>Viridiplantae</taxon>
        <taxon>Streptophyta</taxon>
        <taxon>Embryophyta</taxon>
        <taxon>Tracheophyta</taxon>
        <taxon>Spermatophyta</taxon>
        <taxon>Magnoliopsida</taxon>
        <taxon>Liliopsida</taxon>
        <taxon>Arecaceae</taxon>
        <taxon>Arecoideae</taxon>
        <taxon>Cocoseae</taxon>
        <taxon>Attaleinae</taxon>
        <taxon>Cocos</taxon>
    </lineage>
</organism>
<dbReference type="Pfam" id="PF24847">
    <property type="entry name" value="DUF7722"/>
    <property type="match status" value="1"/>
</dbReference>
<dbReference type="Proteomes" id="UP000797356">
    <property type="component" value="Chromosome 3"/>
</dbReference>
<dbReference type="PANTHER" id="PTHR33513">
    <property type="entry name" value="OS06G0523300 PROTEIN"/>
    <property type="match status" value="1"/>
</dbReference>
<evidence type="ECO:0000259" key="1">
    <source>
        <dbReference type="Pfam" id="PF24847"/>
    </source>
</evidence>
<feature type="domain" description="DUF7722" evidence="1">
    <location>
        <begin position="33"/>
        <end position="77"/>
    </location>
</feature>
<gene>
    <name evidence="2" type="ORF">COCNU_03G012800</name>
</gene>
<comment type="caution">
    <text evidence="2">The sequence shown here is derived from an EMBL/GenBank/DDBJ whole genome shotgun (WGS) entry which is preliminary data.</text>
</comment>
<evidence type="ECO:0000313" key="2">
    <source>
        <dbReference type="EMBL" id="KAG1335161.1"/>
    </source>
</evidence>
<keyword evidence="3" id="KW-1185">Reference proteome</keyword>
<proteinExistence type="predicted"/>
<dbReference type="InterPro" id="IPR056139">
    <property type="entry name" value="DUF7722"/>
</dbReference>
<dbReference type="AlphaFoldDB" id="A0A8K0I438"/>
<name>A0A8K0I438_COCNU</name>
<evidence type="ECO:0000313" key="3">
    <source>
        <dbReference type="Proteomes" id="UP000797356"/>
    </source>
</evidence>
<sequence length="79" mass="9409">MEWLTNRNPAETNGVSHYGKERCGGYFLMPLHYPRYTKADYQTMPEWKVDRLLRDYGLPVFGDLAQKRDFAMGTFLWTR</sequence>
<protein>
    <recommendedName>
        <fullName evidence="1">DUF7722 domain-containing protein</fullName>
    </recommendedName>
</protein>
<reference evidence="2" key="2">
    <citation type="submission" date="2019-07" db="EMBL/GenBank/DDBJ databases">
        <authorList>
            <person name="Yang Y."/>
            <person name="Bocs S."/>
            <person name="Baudouin L."/>
        </authorList>
    </citation>
    <scope>NUCLEOTIDE SEQUENCE</scope>
    <source>
        <tissue evidence="2">Spear leaf of Hainan Tall coconut</tissue>
    </source>
</reference>